<keyword evidence="5 6" id="KW-0472">Membrane</keyword>
<dbReference type="InterPro" id="IPR050911">
    <property type="entry name" value="DRAM/TMEM150_Autophagy_Mod"/>
</dbReference>
<comment type="subcellular location">
    <subcellularLocation>
        <location evidence="1">Endomembrane system</location>
        <topology evidence="1">Multi-pass membrane protein</topology>
    </subcellularLocation>
</comment>
<dbReference type="GeneTree" id="ENSGT01030000234578"/>
<reference evidence="9" key="2">
    <citation type="journal article" date="2007" name="PLoS Biol.">
        <title>Survey sequencing and comparative analysis of the elephant shark (Callorhinchus milii) genome.</title>
        <authorList>
            <person name="Venkatesh B."/>
            <person name="Kirkness E.F."/>
            <person name="Loh Y.H."/>
            <person name="Halpern A.L."/>
            <person name="Lee A.P."/>
            <person name="Johnson J."/>
            <person name="Dandona N."/>
            <person name="Viswanathan L.D."/>
            <person name="Tay A."/>
            <person name="Venter J.C."/>
            <person name="Strausberg R.L."/>
            <person name="Brenner S."/>
        </authorList>
    </citation>
    <scope>NUCLEOTIDE SEQUENCE [LARGE SCALE GENOMIC DNA]</scope>
</reference>
<dbReference type="InParanoid" id="A0A4W3HSZ9"/>
<feature type="transmembrane region" description="Helical" evidence="6">
    <location>
        <begin position="122"/>
        <end position="143"/>
    </location>
</feature>
<sequence>MFYFRIILDMSNFILNRYVLARQQQRICSLVSTQENCTLKTPFISVTAEYPPGSYIFAETMCLAAFLVLVTAVLRFTILQTMTKNQFKILNTITLAMLCLVCVGMTILGNVQLSVNSLLHNIGAYAAFGVGLIACWTNSVLTFHANIQMEGRIIGIFRTFLSFTATIAFILYMVFQGLASAKAQWALVILVSVYIASLAIELRFYNFQIHFWDIRNSSGNTNKAGARVIPAANLVS</sequence>
<feature type="transmembrane region" description="Helical" evidence="6">
    <location>
        <begin position="55"/>
        <end position="77"/>
    </location>
</feature>
<dbReference type="Pfam" id="PF10277">
    <property type="entry name" value="Frag1"/>
    <property type="match status" value="1"/>
</dbReference>
<accession>A0A4W3HSZ9</accession>
<reference evidence="9" key="3">
    <citation type="journal article" date="2014" name="Nature">
        <title>Elephant shark genome provides unique insights into gnathostome evolution.</title>
        <authorList>
            <consortium name="International Elephant Shark Genome Sequencing Consortium"/>
            <person name="Venkatesh B."/>
            <person name="Lee A.P."/>
            <person name="Ravi V."/>
            <person name="Maurya A.K."/>
            <person name="Lian M.M."/>
            <person name="Swann J.B."/>
            <person name="Ohta Y."/>
            <person name="Flajnik M.F."/>
            <person name="Sutoh Y."/>
            <person name="Kasahara M."/>
            <person name="Hoon S."/>
            <person name="Gangu V."/>
            <person name="Roy S.W."/>
            <person name="Irimia M."/>
            <person name="Korzh V."/>
            <person name="Kondrychyn I."/>
            <person name="Lim Z.W."/>
            <person name="Tay B.H."/>
            <person name="Tohari S."/>
            <person name="Kong K.W."/>
            <person name="Ho S."/>
            <person name="Lorente-Galdos B."/>
            <person name="Quilez J."/>
            <person name="Marques-Bonet T."/>
            <person name="Raney B.J."/>
            <person name="Ingham P.W."/>
            <person name="Tay A."/>
            <person name="Hillier L.W."/>
            <person name="Minx P."/>
            <person name="Boehm T."/>
            <person name="Wilson R.K."/>
            <person name="Brenner S."/>
            <person name="Warren W.C."/>
        </authorList>
    </citation>
    <scope>NUCLEOTIDE SEQUENCE [LARGE SCALE GENOMIC DNA]</scope>
</reference>
<dbReference type="Ensembl" id="ENSCMIT00000018795.1">
    <property type="protein sequence ID" value="ENSCMIP00000018445.1"/>
    <property type="gene ID" value="ENSCMIG00000008677.1"/>
</dbReference>
<feature type="domain" description="CWH43-like N-terminal" evidence="7">
    <location>
        <begin position="18"/>
        <end position="203"/>
    </location>
</feature>
<organism evidence="8 9">
    <name type="scientific">Callorhinchus milii</name>
    <name type="common">Ghost shark</name>
    <dbReference type="NCBI Taxonomy" id="7868"/>
    <lineage>
        <taxon>Eukaryota</taxon>
        <taxon>Metazoa</taxon>
        <taxon>Chordata</taxon>
        <taxon>Craniata</taxon>
        <taxon>Vertebrata</taxon>
        <taxon>Chondrichthyes</taxon>
        <taxon>Holocephali</taxon>
        <taxon>Chimaeriformes</taxon>
        <taxon>Callorhinchidae</taxon>
        <taxon>Callorhinchus</taxon>
    </lineage>
</organism>
<evidence type="ECO:0000256" key="1">
    <source>
        <dbReference type="ARBA" id="ARBA00004127"/>
    </source>
</evidence>
<proteinExistence type="inferred from homology"/>
<evidence type="ECO:0000256" key="3">
    <source>
        <dbReference type="ARBA" id="ARBA00022692"/>
    </source>
</evidence>
<comment type="similarity">
    <text evidence="2">Belongs to the DRAM/TMEM150 family.</text>
</comment>
<dbReference type="InterPro" id="IPR019402">
    <property type="entry name" value="CWH43_N"/>
</dbReference>
<reference evidence="8" key="5">
    <citation type="submission" date="2025-09" db="UniProtKB">
        <authorList>
            <consortium name="Ensembl"/>
        </authorList>
    </citation>
    <scope>IDENTIFICATION</scope>
</reference>
<feature type="transmembrane region" description="Helical" evidence="6">
    <location>
        <begin position="155"/>
        <end position="179"/>
    </location>
</feature>
<evidence type="ECO:0000256" key="6">
    <source>
        <dbReference type="SAM" id="Phobius"/>
    </source>
</evidence>
<evidence type="ECO:0000259" key="7">
    <source>
        <dbReference type="Pfam" id="PF10277"/>
    </source>
</evidence>
<name>A0A4W3HSZ9_CALMI</name>
<keyword evidence="9" id="KW-1185">Reference proteome</keyword>
<keyword evidence="4 6" id="KW-1133">Transmembrane helix</keyword>
<evidence type="ECO:0000313" key="8">
    <source>
        <dbReference type="Ensembl" id="ENSCMIP00000018445.1"/>
    </source>
</evidence>
<dbReference type="OMA" id="MFIHLCV"/>
<dbReference type="Proteomes" id="UP000314986">
    <property type="component" value="Unassembled WGS sequence"/>
</dbReference>
<evidence type="ECO:0000256" key="5">
    <source>
        <dbReference type="ARBA" id="ARBA00023136"/>
    </source>
</evidence>
<dbReference type="GO" id="GO:0005886">
    <property type="term" value="C:plasma membrane"/>
    <property type="evidence" value="ECO:0007669"/>
    <property type="project" value="TreeGrafter"/>
</dbReference>
<keyword evidence="3 6" id="KW-0812">Transmembrane</keyword>
<evidence type="ECO:0000256" key="4">
    <source>
        <dbReference type="ARBA" id="ARBA00022989"/>
    </source>
</evidence>
<dbReference type="PANTHER" id="PTHR21324">
    <property type="entry name" value="FASTING-INDUCIBLE INTEGRAL MEMBRANE PROTEIN TM6P1-RELATED"/>
    <property type="match status" value="1"/>
</dbReference>
<reference evidence="8" key="4">
    <citation type="submission" date="2025-08" db="UniProtKB">
        <authorList>
            <consortium name="Ensembl"/>
        </authorList>
    </citation>
    <scope>IDENTIFICATION</scope>
</reference>
<protein>
    <recommendedName>
        <fullName evidence="7">CWH43-like N-terminal domain-containing protein</fullName>
    </recommendedName>
</protein>
<feature type="transmembrane region" description="Helical" evidence="6">
    <location>
        <begin position="89"/>
        <end position="110"/>
    </location>
</feature>
<dbReference type="GO" id="GO:0012505">
    <property type="term" value="C:endomembrane system"/>
    <property type="evidence" value="ECO:0007669"/>
    <property type="project" value="UniProtKB-SubCell"/>
</dbReference>
<evidence type="ECO:0000256" key="2">
    <source>
        <dbReference type="ARBA" id="ARBA00006565"/>
    </source>
</evidence>
<feature type="transmembrane region" description="Helical" evidence="6">
    <location>
        <begin position="185"/>
        <end position="205"/>
    </location>
</feature>
<dbReference type="PANTHER" id="PTHR21324:SF7">
    <property type="entry name" value="TRANSMEMBRANE PROTEIN 150C"/>
    <property type="match status" value="1"/>
</dbReference>
<dbReference type="AlphaFoldDB" id="A0A4W3HSZ9"/>
<reference evidence="9" key="1">
    <citation type="journal article" date="2006" name="Science">
        <title>Ancient noncoding elements conserved in the human genome.</title>
        <authorList>
            <person name="Venkatesh B."/>
            <person name="Kirkness E.F."/>
            <person name="Loh Y.H."/>
            <person name="Halpern A.L."/>
            <person name="Lee A.P."/>
            <person name="Johnson J."/>
            <person name="Dandona N."/>
            <person name="Viswanathan L.D."/>
            <person name="Tay A."/>
            <person name="Venter J.C."/>
            <person name="Strausberg R.L."/>
            <person name="Brenner S."/>
        </authorList>
    </citation>
    <scope>NUCLEOTIDE SEQUENCE [LARGE SCALE GENOMIC DNA]</scope>
</reference>
<evidence type="ECO:0000313" key="9">
    <source>
        <dbReference type="Proteomes" id="UP000314986"/>
    </source>
</evidence>